<feature type="region of interest" description="Disordered" evidence="1">
    <location>
        <begin position="1"/>
        <end position="23"/>
    </location>
</feature>
<keyword evidence="2" id="KW-0812">Transmembrane</keyword>
<keyword evidence="2" id="KW-0472">Membrane</keyword>
<evidence type="ECO:0000256" key="2">
    <source>
        <dbReference type="SAM" id="Phobius"/>
    </source>
</evidence>
<keyword evidence="2" id="KW-1133">Transmembrane helix</keyword>
<evidence type="ECO:0000313" key="3">
    <source>
        <dbReference type="EMBL" id="MQL90580.1"/>
    </source>
</evidence>
<reference evidence="3" key="1">
    <citation type="submission" date="2017-07" db="EMBL/GenBank/DDBJ databases">
        <title>Taro Niue Genome Assembly and Annotation.</title>
        <authorList>
            <person name="Atibalentja N."/>
            <person name="Keating K."/>
            <person name="Fields C.J."/>
        </authorList>
    </citation>
    <scope>NUCLEOTIDE SEQUENCE</scope>
    <source>
        <strain evidence="3">Niue_2</strain>
        <tissue evidence="3">Leaf</tissue>
    </source>
</reference>
<evidence type="ECO:0000313" key="4">
    <source>
        <dbReference type="Proteomes" id="UP000652761"/>
    </source>
</evidence>
<feature type="transmembrane region" description="Helical" evidence="2">
    <location>
        <begin position="170"/>
        <end position="190"/>
    </location>
</feature>
<name>A0A843VA39_COLES</name>
<comment type="caution">
    <text evidence="3">The sequence shown here is derived from an EMBL/GenBank/DDBJ whole genome shotgun (WGS) entry which is preliminary data.</text>
</comment>
<keyword evidence="4" id="KW-1185">Reference proteome</keyword>
<dbReference type="Proteomes" id="UP000652761">
    <property type="component" value="Unassembled WGS sequence"/>
</dbReference>
<dbReference type="EMBL" id="NMUH01001256">
    <property type="protein sequence ID" value="MQL90580.1"/>
    <property type="molecule type" value="Genomic_DNA"/>
</dbReference>
<sequence>MASSSPAAQRRKGDDHRKGLPGTKATLPLSRRVWFYLGVLTLQYGAQPLLSKRFTGYPPFSRSSSFVPPTAVIWLISLRGFWRIALLTDVDNPIPLLKGLLGVKLMDFGTWFRREVIVTSSVIVCEIAKVMCAVLLLAREAIYALQNSLLQISYKNLDSLTFSMLNQTKLLFTAFFTYLILGLYTAVHIFKNLQKDLHFPSSSSFKNALVPLFPDPP</sequence>
<feature type="transmembrane region" description="Helical" evidence="2">
    <location>
        <begin position="33"/>
        <end position="51"/>
    </location>
</feature>
<accession>A0A843VA39</accession>
<gene>
    <name evidence="3" type="ORF">Taro_023175</name>
</gene>
<organism evidence="3 4">
    <name type="scientific">Colocasia esculenta</name>
    <name type="common">Wild taro</name>
    <name type="synonym">Arum esculentum</name>
    <dbReference type="NCBI Taxonomy" id="4460"/>
    <lineage>
        <taxon>Eukaryota</taxon>
        <taxon>Viridiplantae</taxon>
        <taxon>Streptophyta</taxon>
        <taxon>Embryophyta</taxon>
        <taxon>Tracheophyta</taxon>
        <taxon>Spermatophyta</taxon>
        <taxon>Magnoliopsida</taxon>
        <taxon>Liliopsida</taxon>
        <taxon>Araceae</taxon>
        <taxon>Aroideae</taxon>
        <taxon>Colocasieae</taxon>
        <taxon>Colocasia</taxon>
    </lineage>
</organism>
<feature type="transmembrane region" description="Helical" evidence="2">
    <location>
        <begin position="116"/>
        <end position="138"/>
    </location>
</feature>
<protein>
    <submittedName>
        <fullName evidence="3">Uncharacterized protein</fullName>
    </submittedName>
</protein>
<dbReference type="AlphaFoldDB" id="A0A843VA39"/>
<evidence type="ECO:0000256" key="1">
    <source>
        <dbReference type="SAM" id="MobiDB-lite"/>
    </source>
</evidence>
<dbReference type="OrthoDB" id="408493at2759"/>
<proteinExistence type="predicted"/>